<evidence type="ECO:0000313" key="2">
    <source>
        <dbReference type="EMBL" id="QII44201.1"/>
    </source>
</evidence>
<name>A0A6G7J021_9FLAO</name>
<keyword evidence="3" id="KW-1185">Reference proteome</keyword>
<organism evidence="2 3">
    <name type="scientific">Flagellimonas oceani</name>
    <dbReference type="NCBI Taxonomy" id="2698672"/>
    <lineage>
        <taxon>Bacteria</taxon>
        <taxon>Pseudomonadati</taxon>
        <taxon>Bacteroidota</taxon>
        <taxon>Flavobacteriia</taxon>
        <taxon>Flavobacteriales</taxon>
        <taxon>Flavobacteriaceae</taxon>
        <taxon>Flagellimonas</taxon>
    </lineage>
</organism>
<protein>
    <submittedName>
        <fullName evidence="2">O-antigen ligase family protein</fullName>
    </submittedName>
</protein>
<feature type="transmembrane region" description="Helical" evidence="1">
    <location>
        <begin position="199"/>
        <end position="221"/>
    </location>
</feature>
<feature type="transmembrane region" description="Helical" evidence="1">
    <location>
        <begin position="6"/>
        <end position="25"/>
    </location>
</feature>
<dbReference type="EMBL" id="CP049616">
    <property type="protein sequence ID" value="QII44201.1"/>
    <property type="molecule type" value="Genomic_DNA"/>
</dbReference>
<keyword evidence="1" id="KW-0812">Transmembrane</keyword>
<dbReference type="PANTHER" id="PTHR37422:SF17">
    <property type="entry name" value="O-ANTIGEN LIGASE"/>
    <property type="match status" value="1"/>
</dbReference>
<dbReference type="InterPro" id="IPR051533">
    <property type="entry name" value="WaaL-like"/>
</dbReference>
<dbReference type="KEGG" id="mut:GVT53_05775"/>
<evidence type="ECO:0000313" key="3">
    <source>
        <dbReference type="Proteomes" id="UP000502928"/>
    </source>
</evidence>
<feature type="transmembrane region" description="Helical" evidence="1">
    <location>
        <begin position="75"/>
        <end position="102"/>
    </location>
</feature>
<proteinExistence type="predicted"/>
<accession>A0A6G7J021</accession>
<feature type="transmembrane region" description="Helical" evidence="1">
    <location>
        <begin position="257"/>
        <end position="275"/>
    </location>
</feature>
<keyword evidence="2" id="KW-0436">Ligase</keyword>
<feature type="transmembrane region" description="Helical" evidence="1">
    <location>
        <begin position="45"/>
        <end position="63"/>
    </location>
</feature>
<evidence type="ECO:0000256" key="1">
    <source>
        <dbReference type="SAM" id="Phobius"/>
    </source>
</evidence>
<reference evidence="2 3" key="1">
    <citation type="submission" date="2020-02" db="EMBL/GenBank/DDBJ databases">
        <title>Complete genome of Muricauda sp. 501str8.</title>
        <authorList>
            <person name="Dong B."/>
            <person name="Zhu S."/>
            <person name="Yang J."/>
            <person name="Chen J."/>
        </authorList>
    </citation>
    <scope>NUCLEOTIDE SEQUENCE [LARGE SCALE GENOMIC DNA]</scope>
    <source>
        <strain evidence="2 3">501str8</strain>
    </source>
</reference>
<sequence>MNTALITFMLANIVLIFFHKINYSVDQFGIYEYDLSRAGGVHGDANNAALMCLITYVLIRNYWKAKNSFQKTIRLLSYGITFYAFFLAFSKTGMVILILILVIQQLKEFNLKRFFILFFILPLILVLGIQYGLNSNVLNDSQKDRLENVINILTLNVDKVDSSSRDELLLNMLNYVFENPILGNGIYFANEIRGHNTYFGVWADSGIFVFLIFLAIPITYVRKAMGIDAGKRVFALSLIAVLFIYMMTLQTVINQPYLMGIFVFLCYLVSTKQASQMKKRIDF</sequence>
<dbReference type="AlphaFoldDB" id="A0A6G7J021"/>
<dbReference type="PANTHER" id="PTHR37422">
    <property type="entry name" value="TEICHURONIC ACID BIOSYNTHESIS PROTEIN TUAE"/>
    <property type="match status" value="1"/>
</dbReference>
<keyword evidence="1" id="KW-1133">Transmembrane helix</keyword>
<gene>
    <name evidence="2" type="ORF">GVT53_05775</name>
</gene>
<dbReference type="GO" id="GO:0016874">
    <property type="term" value="F:ligase activity"/>
    <property type="evidence" value="ECO:0007669"/>
    <property type="project" value="UniProtKB-KW"/>
</dbReference>
<feature type="transmembrane region" description="Helical" evidence="1">
    <location>
        <begin position="233"/>
        <end position="251"/>
    </location>
</feature>
<keyword evidence="1" id="KW-0472">Membrane</keyword>
<dbReference type="Proteomes" id="UP000502928">
    <property type="component" value="Chromosome"/>
</dbReference>
<dbReference type="RefSeq" id="WP_166247862.1">
    <property type="nucleotide sequence ID" value="NZ_CP049616.1"/>
</dbReference>
<feature type="transmembrane region" description="Helical" evidence="1">
    <location>
        <begin position="114"/>
        <end position="133"/>
    </location>
</feature>